<keyword evidence="2 3" id="KW-0418">Kinase</keyword>
<evidence type="ECO:0000256" key="2">
    <source>
        <dbReference type="PIRNR" id="PIRNR006221"/>
    </source>
</evidence>
<dbReference type="OrthoDB" id="5291879at2"/>
<dbReference type="InterPro" id="IPR011009">
    <property type="entry name" value="Kinase-like_dom_sf"/>
</dbReference>
<dbReference type="PANTHER" id="PTHR12149:SF8">
    <property type="entry name" value="PROTEIN-RIBULOSAMINE 3-KINASE"/>
    <property type="match status" value="1"/>
</dbReference>
<evidence type="ECO:0000256" key="1">
    <source>
        <dbReference type="ARBA" id="ARBA00009460"/>
    </source>
</evidence>
<dbReference type="Pfam" id="PF03881">
    <property type="entry name" value="Fructosamin_kin"/>
    <property type="match status" value="1"/>
</dbReference>
<proteinExistence type="inferred from homology"/>
<dbReference type="Gene3D" id="3.30.200.20">
    <property type="entry name" value="Phosphorylase Kinase, domain 1"/>
    <property type="match status" value="1"/>
</dbReference>
<evidence type="ECO:0000313" key="4">
    <source>
        <dbReference type="Proteomes" id="UP000295106"/>
    </source>
</evidence>
<sequence>MDCRVAAALAARLGGPWHVRTLGASGFTATGRADGAGGPLFVKTLPAAEADTLAAEADGLQALAATATLRVPAVAGCWIDDGLALLALEWLELRASADGARLGAALGALHAAAPAEGDGRFGWRRNNRLGSTVQRNAWSSAGGLDGWIEFFGQRRLMAMHQALATAGAPAALGHAVEAVVAALPRFFDDGHLPRASLIHGDLWSGNHGALADGTPVVYDPAVSVSDAEAELAMLELFGSPPPGFWPAYRATAGLAQGYERRRPLYQLYHLLNHALLFGGGYVAQSLAVAERLQRA</sequence>
<dbReference type="AlphaFoldDB" id="A0A4R2MIU5"/>
<name>A0A4R2MIU5_RUBGE</name>
<keyword evidence="2" id="KW-0808">Transferase</keyword>
<dbReference type="SUPFAM" id="SSF56112">
    <property type="entry name" value="Protein kinase-like (PK-like)"/>
    <property type="match status" value="1"/>
</dbReference>
<dbReference type="PIRSF" id="PIRSF006221">
    <property type="entry name" value="Ketosamine-3-kinase"/>
    <property type="match status" value="1"/>
</dbReference>
<accession>A0A4R2MIU5</accession>
<dbReference type="Gene3D" id="3.90.1200.10">
    <property type="match status" value="1"/>
</dbReference>
<gene>
    <name evidence="3" type="ORF">EV684_102385</name>
</gene>
<dbReference type="GeneID" id="99684830"/>
<dbReference type="InterPro" id="IPR016477">
    <property type="entry name" value="Fructo-/Ketosamine-3-kinase"/>
</dbReference>
<evidence type="ECO:0000313" key="3">
    <source>
        <dbReference type="EMBL" id="TCP04624.1"/>
    </source>
</evidence>
<comment type="caution">
    <text evidence="3">The sequence shown here is derived from an EMBL/GenBank/DDBJ whole genome shotgun (WGS) entry which is preliminary data.</text>
</comment>
<dbReference type="RefSeq" id="WP_132645114.1">
    <property type="nucleotide sequence ID" value="NZ_CP181386.1"/>
</dbReference>
<dbReference type="EMBL" id="SLXD01000002">
    <property type="protein sequence ID" value="TCP04624.1"/>
    <property type="molecule type" value="Genomic_DNA"/>
</dbReference>
<comment type="similarity">
    <text evidence="1 2">Belongs to the fructosamine kinase family.</text>
</comment>
<reference evidence="3 4" key="1">
    <citation type="submission" date="2019-03" db="EMBL/GenBank/DDBJ databases">
        <title>Genomic Encyclopedia of Type Strains, Phase IV (KMG-IV): sequencing the most valuable type-strain genomes for metagenomic binning, comparative biology and taxonomic classification.</title>
        <authorList>
            <person name="Goeker M."/>
        </authorList>
    </citation>
    <scope>NUCLEOTIDE SEQUENCE [LARGE SCALE GENOMIC DNA]</scope>
    <source>
        <strain evidence="3 4">DSM 1709</strain>
    </source>
</reference>
<organism evidence="3 4">
    <name type="scientific">Rubrivivax gelatinosus</name>
    <name type="common">Rhodocyclus gelatinosus</name>
    <name type="synonym">Rhodopseudomonas gelatinosa</name>
    <dbReference type="NCBI Taxonomy" id="28068"/>
    <lineage>
        <taxon>Bacteria</taxon>
        <taxon>Pseudomonadati</taxon>
        <taxon>Pseudomonadota</taxon>
        <taxon>Betaproteobacteria</taxon>
        <taxon>Burkholderiales</taxon>
        <taxon>Sphaerotilaceae</taxon>
        <taxon>Rubrivivax</taxon>
    </lineage>
</organism>
<dbReference type="GO" id="GO:0016301">
    <property type="term" value="F:kinase activity"/>
    <property type="evidence" value="ECO:0007669"/>
    <property type="project" value="UniProtKB-UniRule"/>
</dbReference>
<dbReference type="PANTHER" id="PTHR12149">
    <property type="entry name" value="FRUCTOSAMINE 3 KINASE-RELATED PROTEIN"/>
    <property type="match status" value="1"/>
</dbReference>
<dbReference type="Proteomes" id="UP000295106">
    <property type="component" value="Unassembled WGS sequence"/>
</dbReference>
<protein>
    <submittedName>
        <fullName evidence="3">Fructosamine-3-kinase</fullName>
    </submittedName>
</protein>